<sequence length="85" mass="9534">MLEKLKNAIGVSEKAHRDREISRIGYSEEPSRLVVEFSDGSMHTHVDVIEGHIVGLRIAEDKLDFYESQIEPSNRPLETEGAGRG</sequence>
<dbReference type="Proteomes" id="UP000620262">
    <property type="component" value="Unassembled WGS sequence"/>
</dbReference>
<protein>
    <recommendedName>
        <fullName evidence="1">KTSC domain-containing protein</fullName>
    </recommendedName>
</protein>
<proteinExistence type="predicted"/>
<reference evidence="2 3" key="1">
    <citation type="submission" date="2020-10" db="EMBL/GenBank/DDBJ databases">
        <title>Sequencing the genomes of 1000 actinobacteria strains.</title>
        <authorList>
            <person name="Klenk H.-P."/>
        </authorList>
    </citation>
    <scope>NUCLEOTIDE SEQUENCE [LARGE SCALE GENOMIC DNA]</scope>
    <source>
        <strain evidence="2 3">DSM 7307</strain>
    </source>
</reference>
<comment type="caution">
    <text evidence="2">The sequence shown here is derived from an EMBL/GenBank/DDBJ whole genome shotgun (WGS) entry which is preliminary data.</text>
</comment>
<name>A0ABR9IU29_RHIVS</name>
<evidence type="ECO:0000313" key="2">
    <source>
        <dbReference type="EMBL" id="MBE1506717.1"/>
    </source>
</evidence>
<dbReference type="RefSeq" id="WP_192730378.1">
    <property type="nucleotide sequence ID" value="NZ_BAAAVL010000019.1"/>
</dbReference>
<accession>A0ABR9IU29</accession>
<gene>
    <name evidence="2" type="ORF">H4W29_003898</name>
</gene>
<feature type="domain" description="KTSC" evidence="1">
    <location>
        <begin position="20"/>
        <end position="72"/>
    </location>
</feature>
<evidence type="ECO:0000313" key="3">
    <source>
        <dbReference type="Proteomes" id="UP000620262"/>
    </source>
</evidence>
<dbReference type="EMBL" id="JADBEC010000001">
    <property type="protein sequence ID" value="MBE1506717.1"/>
    <property type="molecule type" value="Genomic_DNA"/>
</dbReference>
<evidence type="ECO:0000259" key="1">
    <source>
        <dbReference type="Pfam" id="PF13619"/>
    </source>
</evidence>
<dbReference type="InterPro" id="IPR025309">
    <property type="entry name" value="KTSC_dom"/>
</dbReference>
<organism evidence="2 3">
    <name type="scientific">Rhizobium viscosum</name>
    <name type="common">Arthrobacter viscosus</name>
    <dbReference type="NCBI Taxonomy" id="1673"/>
    <lineage>
        <taxon>Bacteria</taxon>
        <taxon>Pseudomonadati</taxon>
        <taxon>Pseudomonadota</taxon>
        <taxon>Alphaproteobacteria</taxon>
        <taxon>Hyphomicrobiales</taxon>
        <taxon>Rhizobiaceae</taxon>
        <taxon>Rhizobium/Agrobacterium group</taxon>
        <taxon>Rhizobium</taxon>
    </lineage>
</organism>
<dbReference type="Pfam" id="PF13619">
    <property type="entry name" value="KTSC"/>
    <property type="match status" value="1"/>
</dbReference>
<keyword evidence="3" id="KW-1185">Reference proteome</keyword>